<gene>
    <name evidence="2" type="ORF">RFULGI_LOCUS6948</name>
</gene>
<feature type="non-terminal residue" evidence="2">
    <location>
        <position position="213"/>
    </location>
</feature>
<evidence type="ECO:0000313" key="2">
    <source>
        <dbReference type="EMBL" id="CAG8610142.1"/>
    </source>
</evidence>
<dbReference type="OrthoDB" id="10642538at2759"/>
<accession>A0A9N9CP62</accession>
<dbReference type="EMBL" id="CAJVPZ010009517">
    <property type="protein sequence ID" value="CAG8610142.1"/>
    <property type="molecule type" value="Genomic_DNA"/>
</dbReference>
<dbReference type="AlphaFoldDB" id="A0A9N9CP62"/>
<protein>
    <submittedName>
        <fullName evidence="2">10892_t:CDS:1</fullName>
    </submittedName>
</protein>
<proteinExistence type="predicted"/>
<comment type="caution">
    <text evidence="2">The sequence shown here is derived from an EMBL/GenBank/DDBJ whole genome shotgun (WGS) entry which is preliminary data.</text>
</comment>
<feature type="region of interest" description="Disordered" evidence="1">
    <location>
        <begin position="182"/>
        <end position="213"/>
    </location>
</feature>
<evidence type="ECO:0000313" key="3">
    <source>
        <dbReference type="Proteomes" id="UP000789396"/>
    </source>
</evidence>
<reference evidence="2" key="1">
    <citation type="submission" date="2021-06" db="EMBL/GenBank/DDBJ databases">
        <authorList>
            <person name="Kallberg Y."/>
            <person name="Tangrot J."/>
            <person name="Rosling A."/>
        </authorList>
    </citation>
    <scope>NUCLEOTIDE SEQUENCE</scope>
    <source>
        <strain evidence="2">IN212</strain>
    </source>
</reference>
<dbReference type="Proteomes" id="UP000789396">
    <property type="component" value="Unassembled WGS sequence"/>
</dbReference>
<name>A0A9N9CP62_9GLOM</name>
<sequence length="213" mass="24680">MIEEEGFLNVNVTKESEFEEVSSGDEVFQNDDDDNITQVARSDQSNFFSNEVTNSDVFCGKVFLSWDECDLIITEWLKKNGFRTKKDRVQFYYDATILQDKDLEECYTDDCETEIRDMTNVEIQQITLKQVIDFVGGLNSSQQKIVYGKLHGVYKKAIQKALQSKTKSQQLIELLQDFTEMCDEKSNEESEESEESEDESNDNKENHVLLNPK</sequence>
<evidence type="ECO:0000256" key="1">
    <source>
        <dbReference type="SAM" id="MobiDB-lite"/>
    </source>
</evidence>
<organism evidence="2 3">
    <name type="scientific">Racocetra fulgida</name>
    <dbReference type="NCBI Taxonomy" id="60492"/>
    <lineage>
        <taxon>Eukaryota</taxon>
        <taxon>Fungi</taxon>
        <taxon>Fungi incertae sedis</taxon>
        <taxon>Mucoromycota</taxon>
        <taxon>Glomeromycotina</taxon>
        <taxon>Glomeromycetes</taxon>
        <taxon>Diversisporales</taxon>
        <taxon>Gigasporaceae</taxon>
        <taxon>Racocetra</taxon>
    </lineage>
</organism>
<keyword evidence="3" id="KW-1185">Reference proteome</keyword>
<feature type="compositionally biased region" description="Acidic residues" evidence="1">
    <location>
        <begin position="189"/>
        <end position="200"/>
    </location>
</feature>